<gene>
    <name evidence="7" type="ORF">SAMN05216190_1614</name>
</gene>
<dbReference type="InterPro" id="IPR040442">
    <property type="entry name" value="Pyrv_kinase-like_dom_sf"/>
</dbReference>
<evidence type="ECO:0000256" key="4">
    <source>
        <dbReference type="PIRSR" id="PIRSR015582-1"/>
    </source>
</evidence>
<evidence type="ECO:0000256" key="3">
    <source>
        <dbReference type="ARBA" id="ARBA00022842"/>
    </source>
</evidence>
<dbReference type="PIRSF" id="PIRSF015582">
    <property type="entry name" value="Cit_lyase_B"/>
    <property type="match status" value="1"/>
</dbReference>
<feature type="binding site" evidence="4">
    <location>
        <position position="138"/>
    </location>
    <ligand>
        <name>substrate</name>
    </ligand>
</feature>
<evidence type="ECO:0000256" key="2">
    <source>
        <dbReference type="ARBA" id="ARBA00022723"/>
    </source>
</evidence>
<dbReference type="InterPro" id="IPR005000">
    <property type="entry name" value="Aldolase/citrate-lyase_domain"/>
</dbReference>
<evidence type="ECO:0000256" key="1">
    <source>
        <dbReference type="ARBA" id="ARBA00001946"/>
    </source>
</evidence>
<evidence type="ECO:0000256" key="5">
    <source>
        <dbReference type="PIRSR" id="PIRSR015582-2"/>
    </source>
</evidence>
<dbReference type="RefSeq" id="WP_090505996.1">
    <property type="nucleotide sequence ID" value="NZ_FOWX01000061.1"/>
</dbReference>
<dbReference type="EMBL" id="FOWX01000061">
    <property type="protein sequence ID" value="SFQ31475.1"/>
    <property type="molecule type" value="Genomic_DNA"/>
</dbReference>
<feature type="domain" description="HpcH/HpaI aldolase/citrate lyase" evidence="6">
    <location>
        <begin position="14"/>
        <end position="239"/>
    </location>
</feature>
<dbReference type="PANTHER" id="PTHR32308:SF0">
    <property type="entry name" value="HPCH_HPAI ALDOLASE_CITRATE LYASE DOMAIN-CONTAINING PROTEIN"/>
    <property type="match status" value="1"/>
</dbReference>
<dbReference type="PANTHER" id="PTHR32308">
    <property type="entry name" value="LYASE BETA SUBUNIT, PUTATIVE (AFU_ORTHOLOGUE AFUA_4G13030)-RELATED"/>
    <property type="match status" value="1"/>
</dbReference>
<comment type="cofactor">
    <cofactor evidence="1">
        <name>Mg(2+)</name>
        <dbReference type="ChEBI" id="CHEBI:18420"/>
    </cofactor>
</comment>
<evidence type="ECO:0000313" key="8">
    <source>
        <dbReference type="Proteomes" id="UP000198784"/>
    </source>
</evidence>
<dbReference type="SUPFAM" id="SSF51621">
    <property type="entry name" value="Phosphoenolpyruvate/pyruvate domain"/>
    <property type="match status" value="1"/>
</dbReference>
<dbReference type="Proteomes" id="UP000198784">
    <property type="component" value="Unassembled WGS sequence"/>
</dbReference>
<dbReference type="GO" id="GO:0000287">
    <property type="term" value="F:magnesium ion binding"/>
    <property type="evidence" value="ECO:0007669"/>
    <property type="project" value="TreeGrafter"/>
</dbReference>
<dbReference type="AlphaFoldDB" id="A0A1I5XHM9"/>
<dbReference type="GO" id="GO:0006107">
    <property type="term" value="P:oxaloacetate metabolic process"/>
    <property type="evidence" value="ECO:0007669"/>
    <property type="project" value="TreeGrafter"/>
</dbReference>
<name>A0A1I5XHM9_9PSED</name>
<dbReference type="InterPro" id="IPR011206">
    <property type="entry name" value="Citrate_lyase_beta/mcl1/mcl2"/>
</dbReference>
<dbReference type="InterPro" id="IPR015813">
    <property type="entry name" value="Pyrv/PenolPyrv_kinase-like_dom"/>
</dbReference>
<feature type="binding site" evidence="5">
    <location>
        <position position="166"/>
    </location>
    <ligand>
        <name>Mg(2+)</name>
        <dbReference type="ChEBI" id="CHEBI:18420"/>
    </ligand>
</feature>
<feature type="binding site" evidence="5">
    <location>
        <position position="138"/>
    </location>
    <ligand>
        <name>Mg(2+)</name>
        <dbReference type="ChEBI" id="CHEBI:18420"/>
    </ligand>
</feature>
<evidence type="ECO:0000313" key="7">
    <source>
        <dbReference type="EMBL" id="SFQ31475.1"/>
    </source>
</evidence>
<dbReference type="STRING" id="289003.SAMN05216190_1614"/>
<keyword evidence="8" id="KW-1185">Reference proteome</keyword>
<keyword evidence="2 5" id="KW-0479">Metal-binding</keyword>
<sequence length="296" mass="32020">MPLAPTPPAQRPIRSMLFVPADSERKLEKSTSLPADALVFDLEDSVLPARKSVARQMLQRFLPAYSGTGQAWIRVNDLESGELLKDLAAVVPLAPVGIVLPKIRGPEDLELVSHWLDMAEAMSGVESGSIRIIAVATETPEAVLRMADLAQISCPRLLGLIWGAEDLSSALGADDPRTATGAWRQTYEFARVQALLAAHALGIQAIDTVYVDFRNPEGCAANCWDARYDGFTGKVAIHPSQVPIINDAFSPSPEQIAYAQRVIAAFEQGEGAVSLDGKMLDIPHLKFARKILSQLT</sequence>
<reference evidence="8" key="1">
    <citation type="submission" date="2016-10" db="EMBL/GenBank/DDBJ databases">
        <authorList>
            <person name="Varghese N."/>
            <person name="Submissions S."/>
        </authorList>
    </citation>
    <scope>NUCLEOTIDE SEQUENCE [LARGE SCALE GENOMIC DNA]</scope>
    <source>
        <strain evidence="8">DSM 17834</strain>
    </source>
</reference>
<dbReference type="Pfam" id="PF03328">
    <property type="entry name" value="HpcH_HpaI"/>
    <property type="match status" value="1"/>
</dbReference>
<evidence type="ECO:0000259" key="6">
    <source>
        <dbReference type="Pfam" id="PF03328"/>
    </source>
</evidence>
<keyword evidence="3 5" id="KW-0460">Magnesium</keyword>
<accession>A0A1I5XHM9</accession>
<protein>
    <submittedName>
        <fullName evidence="7">Citrate lyase subunit beta / citryl-CoA lyase</fullName>
    </submittedName>
</protein>
<dbReference type="Gene3D" id="3.20.20.60">
    <property type="entry name" value="Phosphoenolpyruvate-binding domains"/>
    <property type="match status" value="1"/>
</dbReference>
<organism evidence="7 8">
    <name type="scientific">Pseudomonas borbori</name>
    <dbReference type="NCBI Taxonomy" id="289003"/>
    <lineage>
        <taxon>Bacteria</taxon>
        <taxon>Pseudomonadati</taxon>
        <taxon>Pseudomonadota</taxon>
        <taxon>Gammaproteobacteria</taxon>
        <taxon>Pseudomonadales</taxon>
        <taxon>Pseudomonadaceae</taxon>
        <taxon>Pseudomonas</taxon>
    </lineage>
</organism>
<keyword evidence="7" id="KW-0456">Lyase</keyword>
<dbReference type="OrthoDB" id="348111at2"/>
<feature type="binding site" evidence="4">
    <location>
        <position position="74"/>
    </location>
    <ligand>
        <name>substrate</name>
    </ligand>
</feature>
<proteinExistence type="predicted"/>
<dbReference type="GO" id="GO:0016829">
    <property type="term" value="F:lyase activity"/>
    <property type="evidence" value="ECO:0007669"/>
    <property type="project" value="UniProtKB-KW"/>
</dbReference>